<organism evidence="1 2">
    <name type="scientific">Salegentibacter holothuriorum</name>
    <dbReference type="NCBI Taxonomy" id="241145"/>
    <lineage>
        <taxon>Bacteria</taxon>
        <taxon>Pseudomonadati</taxon>
        <taxon>Bacteroidota</taxon>
        <taxon>Flavobacteriia</taxon>
        <taxon>Flavobacteriales</taxon>
        <taxon>Flavobacteriaceae</taxon>
        <taxon>Salegentibacter</taxon>
    </lineage>
</organism>
<dbReference type="RefSeq" id="WP_079719917.1">
    <property type="nucleotide sequence ID" value="NZ_FUYY01000002.1"/>
</dbReference>
<accession>A0A1T5BM70</accession>
<evidence type="ECO:0000313" key="1">
    <source>
        <dbReference type="EMBL" id="SKB48215.1"/>
    </source>
</evidence>
<dbReference type="OrthoDB" id="1446355at2"/>
<evidence type="ECO:0008006" key="3">
    <source>
        <dbReference type="Google" id="ProtNLM"/>
    </source>
</evidence>
<dbReference type="Proteomes" id="UP000190230">
    <property type="component" value="Unassembled WGS sequence"/>
</dbReference>
<sequence>MKDEKMKEKIIAYIDNADKELLNKLSEVIENYKEKETVAYTLEGKPLSEKDYLKELEIAENEINSGQFISQEELEKEAENW</sequence>
<proteinExistence type="predicted"/>
<dbReference type="EMBL" id="FUYY01000002">
    <property type="protein sequence ID" value="SKB48215.1"/>
    <property type="molecule type" value="Genomic_DNA"/>
</dbReference>
<evidence type="ECO:0000313" key="2">
    <source>
        <dbReference type="Proteomes" id="UP000190230"/>
    </source>
</evidence>
<dbReference type="AlphaFoldDB" id="A0A1T5BM70"/>
<dbReference type="STRING" id="241145.SAMN05660776_1314"/>
<keyword evidence="2" id="KW-1185">Reference proteome</keyword>
<gene>
    <name evidence="1" type="ORF">SAMN05660776_1314</name>
</gene>
<reference evidence="2" key="1">
    <citation type="submission" date="2017-02" db="EMBL/GenBank/DDBJ databases">
        <authorList>
            <person name="Varghese N."/>
            <person name="Submissions S."/>
        </authorList>
    </citation>
    <scope>NUCLEOTIDE SEQUENCE [LARGE SCALE GENOMIC DNA]</scope>
    <source>
        <strain evidence="2">DSM 23405</strain>
    </source>
</reference>
<protein>
    <recommendedName>
        <fullName evidence="3">Addiction module component</fullName>
    </recommendedName>
</protein>
<name>A0A1T5BM70_9FLAO</name>